<dbReference type="EMBL" id="REGN01005702">
    <property type="protein sequence ID" value="RNA12380.1"/>
    <property type="molecule type" value="Genomic_DNA"/>
</dbReference>
<evidence type="ECO:0000313" key="1">
    <source>
        <dbReference type="EMBL" id="RNA12380.1"/>
    </source>
</evidence>
<comment type="caution">
    <text evidence="1">The sequence shown here is derived from an EMBL/GenBank/DDBJ whole genome shotgun (WGS) entry which is preliminary data.</text>
</comment>
<name>A0A3M7QM56_BRAPC</name>
<protein>
    <submittedName>
        <fullName evidence="1">Uncharacterized protein</fullName>
    </submittedName>
</protein>
<dbReference type="Proteomes" id="UP000276133">
    <property type="component" value="Unassembled WGS sequence"/>
</dbReference>
<sequence>MRRHHVSVRVVHHAILHHEVVLLILHVARWSLLLLVRRHWRSIVVLVVVGRHAMLTRRSAHALSLLRHRRPVAVSVRPRIARSVALRILECLATSWPVEIDSKIENPLLIDLKFIDLIN</sequence>
<dbReference type="AlphaFoldDB" id="A0A3M7QM56"/>
<reference evidence="1 2" key="1">
    <citation type="journal article" date="2018" name="Sci. Rep.">
        <title>Genomic signatures of local adaptation to the degree of environmental predictability in rotifers.</title>
        <authorList>
            <person name="Franch-Gras L."/>
            <person name="Hahn C."/>
            <person name="Garcia-Roger E.M."/>
            <person name="Carmona M.J."/>
            <person name="Serra M."/>
            <person name="Gomez A."/>
        </authorList>
    </citation>
    <scope>NUCLEOTIDE SEQUENCE [LARGE SCALE GENOMIC DNA]</scope>
    <source>
        <strain evidence="1">HYR1</strain>
    </source>
</reference>
<organism evidence="1 2">
    <name type="scientific">Brachionus plicatilis</name>
    <name type="common">Marine rotifer</name>
    <name type="synonym">Brachionus muelleri</name>
    <dbReference type="NCBI Taxonomy" id="10195"/>
    <lineage>
        <taxon>Eukaryota</taxon>
        <taxon>Metazoa</taxon>
        <taxon>Spiralia</taxon>
        <taxon>Gnathifera</taxon>
        <taxon>Rotifera</taxon>
        <taxon>Eurotatoria</taxon>
        <taxon>Monogononta</taxon>
        <taxon>Pseudotrocha</taxon>
        <taxon>Ploima</taxon>
        <taxon>Brachionidae</taxon>
        <taxon>Brachionus</taxon>
    </lineage>
</organism>
<keyword evidence="2" id="KW-1185">Reference proteome</keyword>
<proteinExistence type="predicted"/>
<evidence type="ECO:0000313" key="2">
    <source>
        <dbReference type="Proteomes" id="UP000276133"/>
    </source>
</evidence>
<accession>A0A3M7QM56</accession>
<gene>
    <name evidence="1" type="ORF">BpHYR1_012232</name>
</gene>